<gene>
    <name evidence="11" type="ORF">GCM10023147_31910</name>
</gene>
<feature type="domain" description="NADH:quinone oxidoreductase/Mrp antiporter transmembrane" evidence="10">
    <location>
        <begin position="141"/>
        <end position="428"/>
    </location>
</feature>
<sequence length="587" mass="61149">MTDGVMRALIPLPMVIPIVAAALTLILGRHPRMQRAVSMFALTVLVVVSALMLHFTHYHGTVALNVGGWGDRDGHGSPLGITLVADQLSALMLLVSTVVILAVLAYSVGQGIRDGDAQQPVSIFFPTYLVLTAGVCNAFLAGDLFNLFVSFEILLAASFVLLTVGGSPDRIRAGVSYVMVSMVSSLVFLLGITYAYSATGTLNLADMAVKLADVPQGTRNTLFAVLLVAFGIKAAVFPLSTWLPDSYPTAPAPVTAVFAGLLTKVGVYAIIRVHTLLFPGGSLDTVLMIAALLTMIVGILGAIAQTDIKRLLSFTLVSHIGYMIFGIALSTPLGLSASIFYVAHHILVQTTLFLVVGLIERQAGAASLRRLGGLAATSPLLALLFFLPALNLGGIPPFSGFIGKVGLLQAGAEKGTVLAWVLVAGSVVTSLLTLYAVARVWTKAFWRARADAPEGQLAGARPQALLDDGDVIEFSDREDPGRMPIGMVVPTVTLLVAGLAVALFAGPMFAVTDRAAHQLIGRDDYVHAVLGVDYQHARAALHRRETEAAAHAGSVPADAAHTGPAHAGQAGADGAAHAADTTGGTHG</sequence>
<evidence type="ECO:0000313" key="11">
    <source>
        <dbReference type="EMBL" id="GAA4397008.1"/>
    </source>
</evidence>
<dbReference type="PRINTS" id="PR01437">
    <property type="entry name" value="NUOXDRDTASE4"/>
</dbReference>
<dbReference type="PANTHER" id="PTHR42703:SF1">
    <property type="entry name" value="NA(+)_H(+) ANTIPORTER SUBUNIT D1"/>
    <property type="match status" value="1"/>
</dbReference>
<dbReference type="InterPro" id="IPR003918">
    <property type="entry name" value="NADH_UbQ_OxRdtase"/>
</dbReference>
<dbReference type="InterPro" id="IPR001750">
    <property type="entry name" value="ND/Mrp_TM"/>
</dbReference>
<comment type="caution">
    <text evidence="11">The sequence shown here is derived from an EMBL/GenBank/DDBJ whole genome shotgun (WGS) entry which is preliminary data.</text>
</comment>
<feature type="transmembrane region" description="Helical" evidence="9">
    <location>
        <begin position="283"/>
        <end position="304"/>
    </location>
</feature>
<feature type="compositionally biased region" description="Low complexity" evidence="8">
    <location>
        <begin position="565"/>
        <end position="587"/>
    </location>
</feature>
<feature type="transmembrane region" description="Helical" evidence="9">
    <location>
        <begin position="39"/>
        <end position="58"/>
    </location>
</feature>
<evidence type="ECO:0000256" key="1">
    <source>
        <dbReference type="ARBA" id="ARBA00004651"/>
    </source>
</evidence>
<evidence type="ECO:0000259" key="10">
    <source>
        <dbReference type="Pfam" id="PF00361"/>
    </source>
</evidence>
<keyword evidence="6 9" id="KW-0472">Membrane</keyword>
<protein>
    <submittedName>
        <fullName evidence="11">Na+/H+ antiporter subunit D</fullName>
    </submittedName>
</protein>
<feature type="region of interest" description="Disordered" evidence="8">
    <location>
        <begin position="545"/>
        <end position="587"/>
    </location>
</feature>
<keyword evidence="12" id="KW-1185">Reference proteome</keyword>
<dbReference type="PANTHER" id="PTHR42703">
    <property type="entry name" value="NADH DEHYDROGENASE"/>
    <property type="match status" value="1"/>
</dbReference>
<name>A0ABP8JW84_9ACTN</name>
<comment type="subcellular location">
    <subcellularLocation>
        <location evidence="1">Cell membrane</location>
        <topology evidence="1">Multi-pass membrane protein</topology>
    </subcellularLocation>
    <subcellularLocation>
        <location evidence="7">Membrane</location>
        <topology evidence="7">Multi-pass membrane protein</topology>
    </subcellularLocation>
</comment>
<keyword evidence="3" id="KW-1003">Cell membrane</keyword>
<dbReference type="EMBL" id="BAABFR010000053">
    <property type="protein sequence ID" value="GAA4397008.1"/>
    <property type="molecule type" value="Genomic_DNA"/>
</dbReference>
<evidence type="ECO:0000256" key="9">
    <source>
        <dbReference type="SAM" id="Phobius"/>
    </source>
</evidence>
<comment type="similarity">
    <text evidence="2">Belongs to the CPA3 antiporters (TC 2.A.63) subunit D family.</text>
</comment>
<feature type="transmembrane region" description="Helical" evidence="9">
    <location>
        <begin position="88"/>
        <end position="109"/>
    </location>
</feature>
<dbReference type="Pfam" id="PF00361">
    <property type="entry name" value="Proton_antipo_M"/>
    <property type="match status" value="1"/>
</dbReference>
<dbReference type="InterPro" id="IPR050586">
    <property type="entry name" value="CPA3_Na-H_Antiporter_D"/>
</dbReference>
<keyword evidence="5 9" id="KW-1133">Transmembrane helix</keyword>
<organism evidence="11 12">
    <name type="scientific">Tsukamurella soli</name>
    <dbReference type="NCBI Taxonomy" id="644556"/>
    <lineage>
        <taxon>Bacteria</taxon>
        <taxon>Bacillati</taxon>
        <taxon>Actinomycetota</taxon>
        <taxon>Actinomycetes</taxon>
        <taxon>Mycobacteriales</taxon>
        <taxon>Tsukamurellaceae</taxon>
        <taxon>Tsukamurella</taxon>
    </lineage>
</organism>
<keyword evidence="4 7" id="KW-0812">Transmembrane</keyword>
<evidence type="ECO:0000256" key="3">
    <source>
        <dbReference type="ARBA" id="ARBA00022475"/>
    </source>
</evidence>
<feature type="transmembrane region" description="Helical" evidence="9">
    <location>
        <begin position="177"/>
        <end position="197"/>
    </location>
</feature>
<evidence type="ECO:0000256" key="2">
    <source>
        <dbReference type="ARBA" id="ARBA00005346"/>
    </source>
</evidence>
<feature type="transmembrane region" description="Helical" evidence="9">
    <location>
        <begin position="311"/>
        <end position="333"/>
    </location>
</feature>
<feature type="transmembrane region" description="Helical" evidence="9">
    <location>
        <begin position="6"/>
        <end position="27"/>
    </location>
</feature>
<feature type="transmembrane region" description="Helical" evidence="9">
    <location>
        <begin position="222"/>
        <end position="243"/>
    </location>
</feature>
<reference evidence="12" key="1">
    <citation type="journal article" date="2019" name="Int. J. Syst. Evol. Microbiol.">
        <title>The Global Catalogue of Microorganisms (GCM) 10K type strain sequencing project: providing services to taxonomists for standard genome sequencing and annotation.</title>
        <authorList>
            <consortium name="The Broad Institute Genomics Platform"/>
            <consortium name="The Broad Institute Genome Sequencing Center for Infectious Disease"/>
            <person name="Wu L."/>
            <person name="Ma J."/>
        </authorList>
    </citation>
    <scope>NUCLEOTIDE SEQUENCE [LARGE SCALE GENOMIC DNA]</scope>
    <source>
        <strain evidence="12">JCM 17688</strain>
    </source>
</reference>
<feature type="transmembrane region" description="Helical" evidence="9">
    <location>
        <begin position="339"/>
        <end position="359"/>
    </location>
</feature>
<feature type="transmembrane region" description="Helical" evidence="9">
    <location>
        <begin position="147"/>
        <end position="165"/>
    </location>
</feature>
<feature type="transmembrane region" description="Helical" evidence="9">
    <location>
        <begin position="417"/>
        <end position="438"/>
    </location>
</feature>
<accession>A0ABP8JW84</accession>
<feature type="transmembrane region" description="Helical" evidence="9">
    <location>
        <begin position="250"/>
        <end position="271"/>
    </location>
</feature>
<evidence type="ECO:0000256" key="6">
    <source>
        <dbReference type="ARBA" id="ARBA00023136"/>
    </source>
</evidence>
<dbReference type="NCBIfam" id="NF009308">
    <property type="entry name" value="PRK12665.1"/>
    <property type="match status" value="1"/>
</dbReference>
<evidence type="ECO:0000256" key="8">
    <source>
        <dbReference type="SAM" id="MobiDB-lite"/>
    </source>
</evidence>
<evidence type="ECO:0000256" key="4">
    <source>
        <dbReference type="ARBA" id="ARBA00022692"/>
    </source>
</evidence>
<dbReference type="RefSeq" id="WP_344997728.1">
    <property type="nucleotide sequence ID" value="NZ_BAABFR010000053.1"/>
</dbReference>
<feature type="transmembrane region" description="Helical" evidence="9">
    <location>
        <begin position="487"/>
        <end position="510"/>
    </location>
</feature>
<evidence type="ECO:0000313" key="12">
    <source>
        <dbReference type="Proteomes" id="UP001500635"/>
    </source>
</evidence>
<proteinExistence type="inferred from homology"/>
<evidence type="ECO:0000256" key="5">
    <source>
        <dbReference type="ARBA" id="ARBA00022989"/>
    </source>
</evidence>
<evidence type="ECO:0000256" key="7">
    <source>
        <dbReference type="RuleBase" id="RU000320"/>
    </source>
</evidence>
<feature type="transmembrane region" description="Helical" evidence="9">
    <location>
        <begin position="121"/>
        <end position="141"/>
    </location>
</feature>
<dbReference type="Proteomes" id="UP001500635">
    <property type="component" value="Unassembled WGS sequence"/>
</dbReference>